<comment type="cofactor">
    <cofactor evidence="1">
        <name>Zn(2+)</name>
        <dbReference type="ChEBI" id="CHEBI:29105"/>
    </cofactor>
</comment>
<evidence type="ECO:0000256" key="1">
    <source>
        <dbReference type="ARBA" id="ARBA00001947"/>
    </source>
</evidence>
<keyword evidence="2" id="KW-0645">Protease</keyword>
<accession>A0A1M5EZP7</accession>
<evidence type="ECO:0000256" key="4">
    <source>
        <dbReference type="ARBA" id="ARBA00022801"/>
    </source>
</evidence>
<dbReference type="GO" id="GO:0008237">
    <property type="term" value="F:metallopeptidase activity"/>
    <property type="evidence" value="ECO:0007669"/>
    <property type="project" value="UniProtKB-KW"/>
</dbReference>
<dbReference type="Gene3D" id="3.40.390.10">
    <property type="entry name" value="Collagenase (Catalytic Domain)"/>
    <property type="match status" value="1"/>
</dbReference>
<dbReference type="STRING" id="1346286.SAMN05444362_1117"/>
<keyword evidence="3" id="KW-0479">Metal-binding</keyword>
<dbReference type="Pfam" id="PF07998">
    <property type="entry name" value="Peptidase_M54"/>
    <property type="match status" value="1"/>
</dbReference>
<dbReference type="PANTHER" id="PTHR15910:SF1">
    <property type="entry name" value="ARCHAEMETZINCIN-2"/>
    <property type="match status" value="1"/>
</dbReference>
<keyword evidence="5" id="KW-0862">Zinc</keyword>
<dbReference type="PANTHER" id="PTHR15910">
    <property type="entry name" value="ARCHAEMETZINCIN"/>
    <property type="match status" value="1"/>
</dbReference>
<proteinExistence type="predicted"/>
<evidence type="ECO:0000313" key="8">
    <source>
        <dbReference type="Proteomes" id="UP000184480"/>
    </source>
</evidence>
<dbReference type="OrthoDB" id="981600at2"/>
<dbReference type="GO" id="GO:0006508">
    <property type="term" value="P:proteolysis"/>
    <property type="evidence" value="ECO:0007669"/>
    <property type="project" value="UniProtKB-KW"/>
</dbReference>
<keyword evidence="6" id="KW-0482">Metalloprotease</keyword>
<keyword evidence="8" id="KW-1185">Reference proteome</keyword>
<dbReference type="PROSITE" id="PS51257">
    <property type="entry name" value="PROKAR_LIPOPROTEIN"/>
    <property type="match status" value="1"/>
</dbReference>
<dbReference type="InterPro" id="IPR024079">
    <property type="entry name" value="MetalloPept_cat_dom_sf"/>
</dbReference>
<dbReference type="SUPFAM" id="SSF55486">
    <property type="entry name" value="Metalloproteases ('zincins'), catalytic domain"/>
    <property type="match status" value="1"/>
</dbReference>
<protein>
    <submittedName>
        <fullName evidence="7">Archaemetzincin</fullName>
    </submittedName>
</protein>
<dbReference type="GO" id="GO:0046872">
    <property type="term" value="F:metal ion binding"/>
    <property type="evidence" value="ECO:0007669"/>
    <property type="project" value="UniProtKB-KW"/>
</dbReference>
<gene>
    <name evidence="7" type="ORF">SAMN05444362_1117</name>
</gene>
<dbReference type="AlphaFoldDB" id="A0A1M5EZP7"/>
<organism evidence="7 8">
    <name type="scientific">Dysgonomonas macrotermitis</name>
    <dbReference type="NCBI Taxonomy" id="1346286"/>
    <lineage>
        <taxon>Bacteria</taxon>
        <taxon>Pseudomonadati</taxon>
        <taxon>Bacteroidota</taxon>
        <taxon>Bacteroidia</taxon>
        <taxon>Bacteroidales</taxon>
        <taxon>Dysgonomonadaceae</taxon>
        <taxon>Dysgonomonas</taxon>
    </lineage>
</organism>
<evidence type="ECO:0000256" key="6">
    <source>
        <dbReference type="ARBA" id="ARBA00023049"/>
    </source>
</evidence>
<dbReference type="EMBL" id="FQUC01000011">
    <property type="protein sequence ID" value="SHF84755.1"/>
    <property type="molecule type" value="Genomic_DNA"/>
</dbReference>
<sequence length="209" mass="24340">MKGFTLFIVFFFLLFWGACGNVSQEGKIAHVEPRPIVIQPIGGFPDKQAQVLLKMLKEVNPNVSVAQPIPMYNKAYFEPLHRYRADSLLHYLYRKSYRRKDAIVLGLTYKDISTTTHGYYDYGVMGLARSPGNVCIISTHRLSKRKKYYYNQMFKVAIHELAHTEGLGHCDLSNTCYMKDWKYKSPTLEEDEFCITCKTYLQKKGWRLK</sequence>
<dbReference type="Proteomes" id="UP000184480">
    <property type="component" value="Unassembled WGS sequence"/>
</dbReference>
<evidence type="ECO:0000256" key="3">
    <source>
        <dbReference type="ARBA" id="ARBA00022723"/>
    </source>
</evidence>
<dbReference type="InterPro" id="IPR012962">
    <property type="entry name" value="Pept_M54_archaemetzincn"/>
</dbReference>
<evidence type="ECO:0000313" key="7">
    <source>
        <dbReference type="EMBL" id="SHF84755.1"/>
    </source>
</evidence>
<name>A0A1M5EZP7_9BACT</name>
<evidence type="ECO:0000256" key="2">
    <source>
        <dbReference type="ARBA" id="ARBA00022670"/>
    </source>
</evidence>
<reference evidence="8" key="1">
    <citation type="submission" date="2016-11" db="EMBL/GenBank/DDBJ databases">
        <authorList>
            <person name="Varghese N."/>
            <person name="Submissions S."/>
        </authorList>
    </citation>
    <scope>NUCLEOTIDE SEQUENCE [LARGE SCALE GENOMIC DNA]</scope>
    <source>
        <strain evidence="8">DSM 27370</strain>
    </source>
</reference>
<evidence type="ECO:0000256" key="5">
    <source>
        <dbReference type="ARBA" id="ARBA00022833"/>
    </source>
</evidence>
<dbReference type="RefSeq" id="WP_062179180.1">
    <property type="nucleotide sequence ID" value="NZ_BBXL01000006.1"/>
</dbReference>
<keyword evidence="4" id="KW-0378">Hydrolase</keyword>